<evidence type="ECO:0000256" key="7">
    <source>
        <dbReference type="SAM" id="Phobius"/>
    </source>
</evidence>
<evidence type="ECO:0000256" key="6">
    <source>
        <dbReference type="SAM" id="MobiDB-lite"/>
    </source>
</evidence>
<evidence type="ECO:0000256" key="4">
    <source>
        <dbReference type="ARBA" id="ARBA00022989"/>
    </source>
</evidence>
<dbReference type="Proteomes" id="UP000191285">
    <property type="component" value="Unassembled WGS sequence"/>
</dbReference>
<dbReference type="PANTHER" id="PTHR11206">
    <property type="entry name" value="MULTIDRUG RESISTANCE PROTEIN"/>
    <property type="match status" value="1"/>
</dbReference>
<comment type="similarity">
    <text evidence="2">Belongs to the multi antimicrobial extrusion (MATE) (TC 2.A.66.1) family.</text>
</comment>
<dbReference type="GO" id="GO:0016020">
    <property type="term" value="C:membrane"/>
    <property type="evidence" value="ECO:0007669"/>
    <property type="project" value="UniProtKB-SubCell"/>
</dbReference>
<evidence type="ECO:0008006" key="10">
    <source>
        <dbReference type="Google" id="ProtNLM"/>
    </source>
</evidence>
<dbReference type="GO" id="GO:0042910">
    <property type="term" value="F:xenobiotic transmembrane transporter activity"/>
    <property type="evidence" value="ECO:0007669"/>
    <property type="project" value="InterPro"/>
</dbReference>
<organism evidence="8 9">
    <name type="scientific">Penicillium steckii</name>
    <dbReference type="NCBI Taxonomy" id="303698"/>
    <lineage>
        <taxon>Eukaryota</taxon>
        <taxon>Fungi</taxon>
        <taxon>Dikarya</taxon>
        <taxon>Ascomycota</taxon>
        <taxon>Pezizomycotina</taxon>
        <taxon>Eurotiomycetes</taxon>
        <taxon>Eurotiomycetidae</taxon>
        <taxon>Eurotiales</taxon>
        <taxon>Aspergillaceae</taxon>
        <taxon>Penicillium</taxon>
    </lineage>
</organism>
<feature type="transmembrane region" description="Helical" evidence="7">
    <location>
        <begin position="230"/>
        <end position="247"/>
    </location>
</feature>
<reference evidence="9" key="1">
    <citation type="journal article" date="2017" name="Nat. Microbiol.">
        <title>Global analysis of biosynthetic gene clusters reveals vast potential of secondary metabolite production in Penicillium species.</title>
        <authorList>
            <person name="Nielsen J.C."/>
            <person name="Grijseels S."/>
            <person name="Prigent S."/>
            <person name="Ji B."/>
            <person name="Dainat J."/>
            <person name="Nielsen K.F."/>
            <person name="Frisvad J.C."/>
            <person name="Workman M."/>
            <person name="Nielsen J."/>
        </authorList>
    </citation>
    <scope>NUCLEOTIDE SEQUENCE [LARGE SCALE GENOMIC DNA]</scope>
    <source>
        <strain evidence="9">IBT 24891</strain>
    </source>
</reference>
<dbReference type="InterPro" id="IPR045069">
    <property type="entry name" value="MATE_euk"/>
</dbReference>
<feature type="transmembrane region" description="Helical" evidence="7">
    <location>
        <begin position="523"/>
        <end position="542"/>
    </location>
</feature>
<feature type="transmembrane region" description="Helical" evidence="7">
    <location>
        <begin position="186"/>
        <end position="209"/>
    </location>
</feature>
<feature type="transmembrane region" description="Helical" evidence="7">
    <location>
        <begin position="321"/>
        <end position="347"/>
    </location>
</feature>
<feature type="transmembrane region" description="Helical" evidence="7">
    <location>
        <begin position="548"/>
        <end position="567"/>
    </location>
</feature>
<keyword evidence="5 7" id="KW-0472">Membrane</keyword>
<evidence type="ECO:0000313" key="9">
    <source>
        <dbReference type="Proteomes" id="UP000191285"/>
    </source>
</evidence>
<name>A0A1V6T1D4_9EURO</name>
<dbReference type="InterPro" id="IPR002528">
    <property type="entry name" value="MATE_fam"/>
</dbReference>
<dbReference type="GO" id="GO:0015297">
    <property type="term" value="F:antiporter activity"/>
    <property type="evidence" value="ECO:0007669"/>
    <property type="project" value="InterPro"/>
</dbReference>
<feature type="transmembrane region" description="Helical" evidence="7">
    <location>
        <begin position="152"/>
        <end position="174"/>
    </location>
</feature>
<feature type="transmembrane region" description="Helical" evidence="7">
    <location>
        <begin position="486"/>
        <end position="511"/>
    </location>
</feature>
<keyword evidence="9" id="KW-1185">Reference proteome</keyword>
<keyword evidence="3 7" id="KW-0812">Transmembrane</keyword>
<keyword evidence="4 7" id="KW-1133">Transmembrane helix</keyword>
<evidence type="ECO:0000313" key="8">
    <source>
        <dbReference type="EMBL" id="OQE20042.1"/>
    </source>
</evidence>
<dbReference type="EMBL" id="MLKD01000014">
    <property type="protein sequence ID" value="OQE20042.1"/>
    <property type="molecule type" value="Genomic_DNA"/>
</dbReference>
<proteinExistence type="inferred from homology"/>
<dbReference type="GO" id="GO:1990961">
    <property type="term" value="P:xenobiotic detoxification by transmembrane export across the plasma membrane"/>
    <property type="evidence" value="ECO:0007669"/>
    <property type="project" value="InterPro"/>
</dbReference>
<evidence type="ECO:0000256" key="2">
    <source>
        <dbReference type="ARBA" id="ARBA00010199"/>
    </source>
</evidence>
<dbReference type="Pfam" id="PF01554">
    <property type="entry name" value="MatE"/>
    <property type="match status" value="2"/>
</dbReference>
<dbReference type="OrthoDB" id="2126698at2759"/>
<feature type="region of interest" description="Disordered" evidence="6">
    <location>
        <begin position="1"/>
        <end position="26"/>
    </location>
</feature>
<accession>A0A1V6T1D4</accession>
<dbReference type="STRING" id="303698.A0A1V6T1D4"/>
<comment type="caution">
    <text evidence="8">The sequence shown here is derived from an EMBL/GenBank/DDBJ whole genome shotgun (WGS) entry which is preliminary data.</text>
</comment>
<feature type="compositionally biased region" description="Basic and acidic residues" evidence="6">
    <location>
        <begin position="1"/>
        <end position="13"/>
    </location>
</feature>
<feature type="transmembrane region" description="Helical" evidence="7">
    <location>
        <begin position="444"/>
        <end position="466"/>
    </location>
</feature>
<evidence type="ECO:0000256" key="1">
    <source>
        <dbReference type="ARBA" id="ARBA00004141"/>
    </source>
</evidence>
<evidence type="ECO:0000256" key="5">
    <source>
        <dbReference type="ARBA" id="ARBA00023136"/>
    </source>
</evidence>
<sequence length="587" mass="64285">MSSPTDFDRDSVRIHAPSRNNRAPIDESFFEAECNHRTTNNENFFESEENRRTTTNESFFKAEGSGAGGKRPVYRTFSENTSTHPDFPISRVFTDADPFVISSEKSSSKGKYPKEEIFNEETPLIPNNGSGGRRPDEHVSWKRETQDIGRDTLPLILAALLECSLSTASIIAVGRLGTNELGAASVASMLANFTGYMIYYGLTSALDILCVREFDNGMHHLVSVHFQRMLYLLLIVTVPIIVLWSFAEQILPRILSDKEVAILAGRYLRIIAWGTPGFALFESGKRYIQAQGLYSASPYVLGICAPVNALLNWILVWKCGLGFVGAPIALTITDWLLPLTLFSYVYFGSHDDCWDGFTRRALKNWGPMMRIAIVNVAAVESESLVYGVTTLASSYIGTQALAAQTVLVTVTNIIWQVPYSLSVSTRARVSNLLVLGLGDAAWKACKVATSVAFGVGSLYLILLSLLRYPIAKILSRESEVIELVAQVMPLCATAHFVECLVLGVSGILCGISKQSEAGYLQTGMFAVVALPLEFGLAFGLGWSVWGLWIGALSGFCAILAAQCLFLYQTSWEKVVQQASESLSADSS</sequence>
<comment type="subcellular location">
    <subcellularLocation>
        <location evidence="1">Membrane</location>
        <topology evidence="1">Multi-pass membrane protein</topology>
    </subcellularLocation>
</comment>
<evidence type="ECO:0000256" key="3">
    <source>
        <dbReference type="ARBA" id="ARBA00022692"/>
    </source>
</evidence>
<dbReference type="NCBIfam" id="TIGR00797">
    <property type="entry name" value="matE"/>
    <property type="match status" value="1"/>
</dbReference>
<dbReference type="CDD" id="cd13132">
    <property type="entry name" value="MATE_eukaryotic"/>
    <property type="match status" value="1"/>
</dbReference>
<feature type="transmembrane region" description="Helical" evidence="7">
    <location>
        <begin position="267"/>
        <end position="284"/>
    </location>
</feature>
<feature type="transmembrane region" description="Helical" evidence="7">
    <location>
        <begin position="296"/>
        <end position="315"/>
    </location>
</feature>
<protein>
    <recommendedName>
        <fullName evidence="10">MATE efflux family protein</fullName>
    </recommendedName>
</protein>
<gene>
    <name evidence="8" type="ORF">PENSTE_c014G00939</name>
</gene>
<dbReference type="AlphaFoldDB" id="A0A1V6T1D4"/>